<evidence type="ECO:0000256" key="1">
    <source>
        <dbReference type="SAM" id="MobiDB-lite"/>
    </source>
</evidence>
<name>D8T9N9_SELML</name>
<dbReference type="KEGG" id="smo:SELMODRAFT_430524"/>
<evidence type="ECO:0000313" key="2">
    <source>
        <dbReference type="EMBL" id="EFJ06582.1"/>
    </source>
</evidence>
<dbReference type="Proteomes" id="UP000001514">
    <property type="component" value="Unassembled WGS sequence"/>
</dbReference>
<organism evidence="3">
    <name type="scientific">Selaginella moellendorffii</name>
    <name type="common">Spikemoss</name>
    <dbReference type="NCBI Taxonomy" id="88036"/>
    <lineage>
        <taxon>Eukaryota</taxon>
        <taxon>Viridiplantae</taxon>
        <taxon>Streptophyta</taxon>
        <taxon>Embryophyta</taxon>
        <taxon>Tracheophyta</taxon>
        <taxon>Lycopodiopsida</taxon>
        <taxon>Selaginellales</taxon>
        <taxon>Selaginellaceae</taxon>
        <taxon>Selaginella</taxon>
    </lineage>
</organism>
<feature type="region of interest" description="Disordered" evidence="1">
    <location>
        <begin position="48"/>
        <end position="125"/>
    </location>
</feature>
<feature type="compositionally biased region" description="Basic residues" evidence="1">
    <location>
        <begin position="89"/>
        <end position="103"/>
    </location>
</feature>
<proteinExistence type="predicted"/>
<dbReference type="SUPFAM" id="SSF56219">
    <property type="entry name" value="DNase I-like"/>
    <property type="match status" value="1"/>
</dbReference>
<dbReference type="Gramene" id="EFJ06582">
    <property type="protein sequence ID" value="EFJ06582"/>
    <property type="gene ID" value="SELMODRAFT_430524"/>
</dbReference>
<dbReference type="EMBL" id="GL377698">
    <property type="protein sequence ID" value="EFJ06582.1"/>
    <property type="molecule type" value="Genomic_DNA"/>
</dbReference>
<reference evidence="2 3" key="1">
    <citation type="journal article" date="2011" name="Science">
        <title>The Selaginella genome identifies genetic changes associated with the evolution of vascular plants.</title>
        <authorList>
            <person name="Banks J.A."/>
            <person name="Nishiyama T."/>
            <person name="Hasebe M."/>
            <person name="Bowman J.L."/>
            <person name="Gribskov M."/>
            <person name="dePamphilis C."/>
            <person name="Albert V.A."/>
            <person name="Aono N."/>
            <person name="Aoyama T."/>
            <person name="Ambrose B.A."/>
            <person name="Ashton N.W."/>
            <person name="Axtell M.J."/>
            <person name="Barker E."/>
            <person name="Barker M.S."/>
            <person name="Bennetzen J.L."/>
            <person name="Bonawitz N.D."/>
            <person name="Chapple C."/>
            <person name="Cheng C."/>
            <person name="Correa L.G."/>
            <person name="Dacre M."/>
            <person name="DeBarry J."/>
            <person name="Dreyer I."/>
            <person name="Elias M."/>
            <person name="Engstrom E.M."/>
            <person name="Estelle M."/>
            <person name="Feng L."/>
            <person name="Finet C."/>
            <person name="Floyd S.K."/>
            <person name="Frommer W.B."/>
            <person name="Fujita T."/>
            <person name="Gramzow L."/>
            <person name="Gutensohn M."/>
            <person name="Harholt J."/>
            <person name="Hattori M."/>
            <person name="Heyl A."/>
            <person name="Hirai T."/>
            <person name="Hiwatashi Y."/>
            <person name="Ishikawa M."/>
            <person name="Iwata M."/>
            <person name="Karol K.G."/>
            <person name="Koehler B."/>
            <person name="Kolukisaoglu U."/>
            <person name="Kubo M."/>
            <person name="Kurata T."/>
            <person name="Lalonde S."/>
            <person name="Li K."/>
            <person name="Li Y."/>
            <person name="Litt A."/>
            <person name="Lyons E."/>
            <person name="Manning G."/>
            <person name="Maruyama T."/>
            <person name="Michael T.P."/>
            <person name="Mikami K."/>
            <person name="Miyazaki S."/>
            <person name="Morinaga S."/>
            <person name="Murata T."/>
            <person name="Mueller-Roeber B."/>
            <person name="Nelson D.R."/>
            <person name="Obara M."/>
            <person name="Oguri Y."/>
            <person name="Olmstead R.G."/>
            <person name="Onodera N."/>
            <person name="Petersen B.L."/>
            <person name="Pils B."/>
            <person name="Prigge M."/>
            <person name="Rensing S.A."/>
            <person name="Riano-Pachon D.M."/>
            <person name="Roberts A.W."/>
            <person name="Sato Y."/>
            <person name="Scheller H.V."/>
            <person name="Schulz B."/>
            <person name="Schulz C."/>
            <person name="Shakirov E.V."/>
            <person name="Shibagaki N."/>
            <person name="Shinohara N."/>
            <person name="Shippen D.E."/>
            <person name="Soerensen I."/>
            <person name="Sotooka R."/>
            <person name="Sugimoto N."/>
            <person name="Sugita M."/>
            <person name="Sumikawa N."/>
            <person name="Tanurdzic M."/>
            <person name="Theissen G."/>
            <person name="Ulvskov P."/>
            <person name="Wakazuki S."/>
            <person name="Weng J.K."/>
            <person name="Willats W.W."/>
            <person name="Wipf D."/>
            <person name="Wolf P.G."/>
            <person name="Yang L."/>
            <person name="Zimmer A.D."/>
            <person name="Zhu Q."/>
            <person name="Mitros T."/>
            <person name="Hellsten U."/>
            <person name="Loque D."/>
            <person name="Otillar R."/>
            <person name="Salamov A."/>
            <person name="Schmutz J."/>
            <person name="Shapiro H."/>
            <person name="Lindquist E."/>
            <person name="Lucas S."/>
            <person name="Rokhsar D."/>
            <person name="Grigoriev I.V."/>
        </authorList>
    </citation>
    <scope>NUCLEOTIDE SEQUENCE [LARGE SCALE GENOMIC DNA]</scope>
</reference>
<evidence type="ECO:0008006" key="4">
    <source>
        <dbReference type="Google" id="ProtNLM"/>
    </source>
</evidence>
<dbReference type="HOGENOM" id="CLU_008728_0_0_1"/>
<accession>D8T9N9</accession>
<dbReference type="Gene3D" id="3.60.10.10">
    <property type="entry name" value="Endonuclease/exonuclease/phosphatase"/>
    <property type="match status" value="1"/>
</dbReference>
<keyword evidence="3" id="KW-1185">Reference proteome</keyword>
<dbReference type="AlphaFoldDB" id="D8T9N9"/>
<gene>
    <name evidence="2" type="ORF">SELMODRAFT_430524</name>
</gene>
<dbReference type="InterPro" id="IPR036691">
    <property type="entry name" value="Endo/exonu/phosph_ase_sf"/>
</dbReference>
<dbReference type="InParanoid" id="D8T9N9"/>
<dbReference type="eggNOG" id="KOG1075">
    <property type="taxonomic scope" value="Eukaryota"/>
</dbReference>
<sequence length="723" mass="79092">MITHAPLTAHPAYPDTIQNLIEDEEPPEAVPAPRLATKNMGMKLSIKLKQHPLPPPKPDAPLVEKEPDTAQPTSNPTPSPAFLADTVKVPRKKPMAKNLRKPKGGTAASSSRQAPATRSIATPPMAKAPPLLLALEGLSTYGDEGADETQGQPLDSHAPSPTGSDLILNTQQRDQVIQALLGEQSTDGAHHGSQTPKGSAQLTALVPRLSIGTSSGPTPPTIPLAKMKELEVLYLGWMRVEELHVEVDKAASNRSNAAPTLSNVTTTNHTANIQVLLLPLPAGSQKETIHRPTMELDLIIDDPSETNNTPVFLAMMVEGFAQYLGKKATQEESGGQLIHVLFIGKAPISYKIQMLGKSHLDTLRAASANEAWPHGLEPRGDHPAETKCTTPGVHRAGELPQLLLKMGSRSTSPTFALSNPTSTGTVSGSVHPIPCQGICLQVLSAPTGPSLDACQHLTTEELPDQGLQAFFQASEIINDIQYRVKVDKCTIVGSNMHLYAALLTKSGIIPEHRIKEHHPVSKLSLGEHYWNPARNGKRGTLIIAKGPLQSLCDSHQILIPRRAHVVTFKIHIRAHFLRKLTHRLPLGIDDWLLIGDLNFVDHKADKEGGILTDHCTRAKRLAWNSLLLHLGTCDAYEIPSFAVHEPQFTWQERQRRCIQRQLDRFYLTMELCMQGGKLDIDTSYPEFSYHCPIRLILPLQRSLGPKKPSAIPRKFFMDPANNL</sequence>
<feature type="compositionally biased region" description="Polar residues" evidence="1">
    <location>
        <begin position="149"/>
        <end position="166"/>
    </location>
</feature>
<feature type="region of interest" description="Disordered" evidence="1">
    <location>
        <begin position="141"/>
        <end position="166"/>
    </location>
</feature>
<feature type="compositionally biased region" description="Polar residues" evidence="1">
    <location>
        <begin position="107"/>
        <end position="120"/>
    </location>
</feature>
<protein>
    <recommendedName>
        <fullName evidence="4">Endonuclease/exonuclease/phosphatase domain-containing protein</fullName>
    </recommendedName>
</protein>
<evidence type="ECO:0000313" key="3">
    <source>
        <dbReference type="Proteomes" id="UP000001514"/>
    </source>
</evidence>